<dbReference type="SUPFAM" id="SSF52058">
    <property type="entry name" value="L domain-like"/>
    <property type="match status" value="1"/>
</dbReference>
<dbReference type="EMBL" id="JXBZ01000002">
    <property type="protein sequence ID" value="KJY51190.1"/>
    <property type="molecule type" value="Genomic_DNA"/>
</dbReference>
<dbReference type="Pfam" id="PF03382">
    <property type="entry name" value="DUF285"/>
    <property type="match status" value="2"/>
</dbReference>
<dbReference type="HOGENOM" id="CLU_418444_0_0_9"/>
<reference evidence="1 2" key="1">
    <citation type="submission" date="2014-12" db="EMBL/GenBank/DDBJ databases">
        <title>Comparative genomics of the lactic acid bacteria isolated from the honey bee gut.</title>
        <authorList>
            <person name="Ellegaard K.M."/>
            <person name="Tamarit D."/>
            <person name="Javelind E."/>
            <person name="Olofsson T."/>
            <person name="Andersson S.G."/>
            <person name="Vasquez A."/>
        </authorList>
    </citation>
    <scope>NUCLEOTIDE SEQUENCE [LARGE SCALE GENOMIC DNA]</scope>
    <source>
        <strain evidence="1 2">Hon2</strain>
    </source>
</reference>
<evidence type="ECO:0000313" key="1">
    <source>
        <dbReference type="EMBL" id="KJY51190.1"/>
    </source>
</evidence>
<keyword evidence="2" id="KW-1185">Reference proteome</keyword>
<organism evidence="1 2">
    <name type="scientific">Bombilactobacillus mellis</name>
    <dbReference type="NCBI Taxonomy" id="1218508"/>
    <lineage>
        <taxon>Bacteria</taxon>
        <taxon>Bacillati</taxon>
        <taxon>Bacillota</taxon>
        <taxon>Bacilli</taxon>
        <taxon>Lactobacillales</taxon>
        <taxon>Lactobacillaceae</taxon>
        <taxon>Bombilactobacillus</taxon>
    </lineage>
</organism>
<proteinExistence type="predicted"/>
<dbReference type="PATRIC" id="fig|1218508.4.peg.243"/>
<dbReference type="InterPro" id="IPR005046">
    <property type="entry name" value="DUF285"/>
</dbReference>
<dbReference type="InterPro" id="IPR011889">
    <property type="entry name" value="Liste_lipo_26"/>
</dbReference>
<sequence>MPRRYYSLIIFLLLIGMFSCSLQIQAASLQFTNKPSVLRQPGHPTTLATWEINEEQVLIIHSGLITLDSQQHWPWWQYHNQITKIVIEPQVYPPASMHEFFAYLPQLQEISGLENLVTDQVTDMSSLFSGDFNLRQLDVSHLVTNQVRDMSYMFANCQNLTQLDLKNFVMQPQTDTLWMFWGMNNLWQLTLGSQVIFTADPHLPPAPGDDRLMPRGSNYNHTCRWQEVGKGQADNPQGPWRTVTNIYSAYRAAAKRRQCTFVWDQNWWAFNNKTKTLTLYQHEIDSQAQDNSYWPWQADYHRSTKIVEIKPGFKIRGSFCALFAGFEAVEHYIGLENLDTSQATDLSYMFYNNTQLQQLDVTHFQTAKVHNFANMFNRASALKHLDVSNFDTSQGKDFHLMFNHMSALQDLDLSSWDLRQAQNTDGLLKNNYQLWKLTLGAEVRFPTNPEIAPAPAKKTPLPDNANLINTDPRWQIVGAGDFEHPQGPKLAAEQIWLSYQDDSALHQSYVWPTQKAGALILKSVPEQLEFGTHALSSQTCIYYTQNQQSFAVQDTRLDRQEQPPWQLLVSAGPWIRVNHPQQQIMGQTFYYQGQYLGNQQPVILYRQKSQKLQSKYQWTFEPAQGIKLIIAPRSVPQPGLYHATLTYELQNTPSN</sequence>
<gene>
    <name evidence="1" type="ORF">JG29_02360</name>
</gene>
<evidence type="ECO:0008006" key="3">
    <source>
        <dbReference type="Google" id="ProtNLM"/>
    </source>
</evidence>
<comment type="caution">
    <text evidence="1">The sequence shown here is derived from an EMBL/GenBank/DDBJ whole genome shotgun (WGS) entry which is preliminary data.</text>
</comment>
<dbReference type="STRING" id="1218508.JG29_02360"/>
<dbReference type="PROSITE" id="PS51257">
    <property type="entry name" value="PROKAR_LIPOPROTEIN"/>
    <property type="match status" value="1"/>
</dbReference>
<dbReference type="Gene3D" id="3.80.10.10">
    <property type="entry name" value="Ribonuclease Inhibitor"/>
    <property type="match status" value="2"/>
</dbReference>
<name>A0A0F4KXQ9_9LACO</name>
<dbReference type="AlphaFoldDB" id="A0A0F4KXQ9"/>
<protein>
    <recommendedName>
        <fullName evidence="3">BspA family leucine-rich repeat surface protein</fullName>
    </recommendedName>
</protein>
<dbReference type="InterPro" id="IPR032675">
    <property type="entry name" value="LRR_dom_sf"/>
</dbReference>
<accession>A0A0F4KXQ9</accession>
<dbReference type="Proteomes" id="UP000033695">
    <property type="component" value="Unassembled WGS sequence"/>
</dbReference>
<dbReference type="NCBIfam" id="TIGR02167">
    <property type="entry name" value="Liste_lipo_26"/>
    <property type="match status" value="3"/>
</dbReference>
<dbReference type="OrthoDB" id="2264261at2"/>
<dbReference type="RefSeq" id="WP_045922137.1">
    <property type="nucleotide sequence ID" value="NZ_JBHTHW010000004.1"/>
</dbReference>
<evidence type="ECO:0000313" key="2">
    <source>
        <dbReference type="Proteomes" id="UP000033695"/>
    </source>
</evidence>